<dbReference type="Pfam" id="PF01055">
    <property type="entry name" value="Glyco_hydro_31_2nd"/>
    <property type="match status" value="1"/>
</dbReference>
<dbReference type="CDD" id="cd06604">
    <property type="entry name" value="GH31_glucosidase_II_MalA"/>
    <property type="match status" value="1"/>
</dbReference>
<dbReference type="Gene3D" id="2.60.40.4040">
    <property type="match status" value="1"/>
</dbReference>
<dbReference type="CDD" id="cd14752">
    <property type="entry name" value="GH31_N"/>
    <property type="match status" value="1"/>
</dbReference>
<dbReference type="Pfam" id="PF21365">
    <property type="entry name" value="Glyco_hydro_31_3rd"/>
    <property type="match status" value="1"/>
</dbReference>
<evidence type="ECO:0000256" key="2">
    <source>
        <dbReference type="RuleBase" id="RU361185"/>
    </source>
</evidence>
<dbReference type="EMBL" id="PPPD01000001">
    <property type="protein sequence ID" value="PNY81995.1"/>
    <property type="molecule type" value="Genomic_DNA"/>
</dbReference>
<protein>
    <submittedName>
        <fullName evidence="6">Alpha-glucosidase</fullName>
    </submittedName>
</protein>
<feature type="domain" description="Glycoside hydrolase family 31 TIM barrel" evidence="3">
    <location>
        <begin position="288"/>
        <end position="616"/>
    </location>
</feature>
<evidence type="ECO:0000313" key="7">
    <source>
        <dbReference type="Proteomes" id="UP000236379"/>
    </source>
</evidence>
<keyword evidence="2" id="KW-0326">Glycosidase</keyword>
<feature type="domain" description="Glycoside hydrolase family 31 N-terminal" evidence="4">
    <location>
        <begin position="53"/>
        <end position="245"/>
    </location>
</feature>
<gene>
    <name evidence="6" type="ORF">CVO96_12020</name>
</gene>
<dbReference type="AlphaFoldDB" id="A0A2K3UZQ0"/>
<dbReference type="InterPro" id="IPR025887">
    <property type="entry name" value="Glyco_hydro_31_N_dom"/>
</dbReference>
<sequence length="841" mass="91129">MRFSDYVVGGLAAFQGGRQGENQGAGAAGAGPATGPAAGQASEVLLWGETDALAVSAPLPGVLRLRLAPEARASSLSFPRLGAKRSFAVRPDLGAPLPLSVQEADTTLSVVGGGLSLELNRMSGEWQVSTGNGPGSGSAARVLVSARAWSGEAPAPRPPLDAERFALRRTRLSLDAPEGAAFLGFGEKVGPLDKRGQHLTFWNTDCFPHHTETDPLYVSIPFTTVLHGGLAHGIFIDETWRMEADVARSHPGELRLASAGPELDVYVLSGPRPADVLRRYAELTGYAPMPPLWALGAAQSRWGYRTEGDLRGVIQGYRERDLPLDSVYVDIDYMDAFKVWTVNRSNFPDMRAFVKEAAAEGVKLVPIIDPGIKVEAGYDVYEEAVRGDHLVRTARGDVLVGEVWPDPAVFPDFTRPEVVTWWAGRHRLFADLGIQGQWNDMNEPASFSLKAPRETEGKTLPYDARHGTRLHLEVHNAYANPMSEASRLGYAKFSPGIRPWILTRAGSAGIQRHAAVWTGDNTSNWSHLALSLPMIGGLGLSGVPFVGADVGGFAEDSTGELLARWYQAAVGYAFLRNHSALGTADQEPWRFGEPYLGVIRAALELRYRLLPYLYTLAHTATRSGLPILRPLALHHPADENAVQEDSAYLLGEGLLVAPILRAGHRRRLVYLPQGRWAPAFNLAQFGRLEAGGAHVLAEAPLDTLPLYLKAGHAVPMTEAALHTTTARWERLSWLAHAGPEGFVGQLYEDDGDGPARGRLTRLMGERQGRVLTIRRESEGAAGSLPGQAEPRETLQIVGLEHTRQVQGAASFAYEDGVLRLNLPARWSTVTVELDEEEGEEG</sequence>
<dbReference type="SUPFAM" id="SSF74650">
    <property type="entry name" value="Galactose mutarotase-like"/>
    <property type="match status" value="1"/>
</dbReference>
<evidence type="ECO:0000313" key="6">
    <source>
        <dbReference type="EMBL" id="PNY81995.1"/>
    </source>
</evidence>
<dbReference type="RefSeq" id="WP_103312434.1">
    <property type="nucleotide sequence ID" value="NZ_PPPD01000001.1"/>
</dbReference>
<dbReference type="PANTHER" id="PTHR22762:SF120">
    <property type="entry name" value="HETEROGLYCAN GLUCOSIDASE 1"/>
    <property type="match status" value="1"/>
</dbReference>
<comment type="similarity">
    <text evidence="1 2">Belongs to the glycosyl hydrolase 31 family.</text>
</comment>
<keyword evidence="7" id="KW-1185">Reference proteome</keyword>
<dbReference type="PANTHER" id="PTHR22762">
    <property type="entry name" value="ALPHA-GLUCOSIDASE"/>
    <property type="match status" value="1"/>
</dbReference>
<dbReference type="Gene3D" id="3.20.20.80">
    <property type="entry name" value="Glycosidases"/>
    <property type="match status" value="1"/>
</dbReference>
<keyword evidence="2" id="KW-0378">Hydrolase</keyword>
<dbReference type="GO" id="GO:0030246">
    <property type="term" value="F:carbohydrate binding"/>
    <property type="evidence" value="ECO:0007669"/>
    <property type="project" value="InterPro"/>
</dbReference>
<dbReference type="Proteomes" id="UP000236379">
    <property type="component" value="Unassembled WGS sequence"/>
</dbReference>
<dbReference type="OrthoDB" id="176168at2"/>
<feature type="domain" description="Glycosyl hydrolase family 31 C-terminal" evidence="5">
    <location>
        <begin position="624"/>
        <end position="713"/>
    </location>
</feature>
<dbReference type="Gene3D" id="2.60.40.1760">
    <property type="entry name" value="glycosyl hydrolase (family 31)"/>
    <property type="match status" value="1"/>
</dbReference>
<dbReference type="GO" id="GO:0005975">
    <property type="term" value="P:carbohydrate metabolic process"/>
    <property type="evidence" value="ECO:0007669"/>
    <property type="project" value="InterPro"/>
</dbReference>
<dbReference type="GO" id="GO:0004553">
    <property type="term" value="F:hydrolase activity, hydrolyzing O-glycosyl compounds"/>
    <property type="evidence" value="ECO:0007669"/>
    <property type="project" value="InterPro"/>
</dbReference>
<dbReference type="InterPro" id="IPR000322">
    <property type="entry name" value="Glyco_hydro_31_TIM"/>
</dbReference>
<evidence type="ECO:0000259" key="3">
    <source>
        <dbReference type="Pfam" id="PF01055"/>
    </source>
</evidence>
<name>A0A2K3UZQ0_9DEIO</name>
<organism evidence="6 7">
    <name type="scientific">Deinococcus koreensis</name>
    <dbReference type="NCBI Taxonomy" id="2054903"/>
    <lineage>
        <taxon>Bacteria</taxon>
        <taxon>Thermotogati</taxon>
        <taxon>Deinococcota</taxon>
        <taxon>Deinococci</taxon>
        <taxon>Deinococcales</taxon>
        <taxon>Deinococcaceae</taxon>
        <taxon>Deinococcus</taxon>
    </lineage>
</organism>
<evidence type="ECO:0000256" key="1">
    <source>
        <dbReference type="ARBA" id="ARBA00007806"/>
    </source>
</evidence>
<dbReference type="SUPFAM" id="SSF51445">
    <property type="entry name" value="(Trans)glycosidases"/>
    <property type="match status" value="1"/>
</dbReference>
<evidence type="ECO:0000259" key="4">
    <source>
        <dbReference type="Pfam" id="PF13802"/>
    </source>
</evidence>
<dbReference type="Pfam" id="PF13802">
    <property type="entry name" value="Gal_mutarotas_2"/>
    <property type="match status" value="1"/>
</dbReference>
<proteinExistence type="inferred from homology"/>
<comment type="caution">
    <text evidence="6">The sequence shown here is derived from an EMBL/GenBank/DDBJ whole genome shotgun (WGS) entry which is preliminary data.</text>
</comment>
<dbReference type="InterPro" id="IPR048395">
    <property type="entry name" value="Glyco_hydro_31_C"/>
</dbReference>
<reference evidence="6 7" key="1">
    <citation type="submission" date="2018-01" db="EMBL/GenBank/DDBJ databases">
        <title>Deinococcus koreensis sp. nov., a radiation-resistant bacterium isolated from river water.</title>
        <authorList>
            <person name="Choi A."/>
        </authorList>
    </citation>
    <scope>NUCLEOTIDE SEQUENCE [LARGE SCALE GENOMIC DNA]</scope>
    <source>
        <strain evidence="6 7">SJW1-2</strain>
    </source>
</reference>
<accession>A0A2K3UZQ0</accession>
<dbReference type="SUPFAM" id="SSF51011">
    <property type="entry name" value="Glycosyl hydrolase domain"/>
    <property type="match status" value="1"/>
</dbReference>
<dbReference type="InterPro" id="IPR011013">
    <property type="entry name" value="Gal_mutarotase_sf_dom"/>
</dbReference>
<dbReference type="InterPro" id="IPR017853">
    <property type="entry name" value="GH"/>
</dbReference>
<evidence type="ECO:0000259" key="5">
    <source>
        <dbReference type="Pfam" id="PF21365"/>
    </source>
</evidence>